<keyword evidence="3 13" id="KW-1003">Cell membrane</keyword>
<keyword evidence="8 13" id="KW-0406">Ion transport</keyword>
<dbReference type="InterPro" id="IPR005864">
    <property type="entry name" value="ATP_synth_F0_bsu_bac"/>
</dbReference>
<dbReference type="GO" id="GO:0012505">
    <property type="term" value="C:endomembrane system"/>
    <property type="evidence" value="ECO:0007669"/>
    <property type="project" value="UniProtKB-SubCell"/>
</dbReference>
<comment type="similarity">
    <text evidence="1 13 14">Belongs to the ATPase B chain family.</text>
</comment>
<protein>
    <recommendedName>
        <fullName evidence="13">ATP synthase subunit b</fullName>
    </recommendedName>
    <alternativeName>
        <fullName evidence="13">ATP synthase F(0) sector subunit b</fullName>
    </alternativeName>
    <alternativeName>
        <fullName evidence="13">ATPase subunit I</fullName>
    </alternativeName>
    <alternativeName>
        <fullName evidence="13">F-type ATPase subunit b</fullName>
        <shortName evidence="13">F-ATPase subunit b</shortName>
    </alternativeName>
</protein>
<evidence type="ECO:0000256" key="14">
    <source>
        <dbReference type="RuleBase" id="RU003848"/>
    </source>
</evidence>
<dbReference type="GO" id="GO:0045259">
    <property type="term" value="C:proton-transporting ATP synthase complex"/>
    <property type="evidence" value="ECO:0007669"/>
    <property type="project" value="UniProtKB-KW"/>
</dbReference>
<evidence type="ECO:0000256" key="2">
    <source>
        <dbReference type="ARBA" id="ARBA00022448"/>
    </source>
</evidence>
<dbReference type="GO" id="GO:0046961">
    <property type="term" value="F:proton-transporting ATPase activity, rotational mechanism"/>
    <property type="evidence" value="ECO:0007669"/>
    <property type="project" value="TreeGrafter"/>
</dbReference>
<evidence type="ECO:0000256" key="10">
    <source>
        <dbReference type="ARBA" id="ARBA00023310"/>
    </source>
</evidence>
<dbReference type="Gene3D" id="6.10.250.1580">
    <property type="match status" value="1"/>
</dbReference>
<dbReference type="CDD" id="cd06503">
    <property type="entry name" value="ATP-synt_Fo_b"/>
    <property type="match status" value="1"/>
</dbReference>
<sequence length="165" mass="18825">MEQFIHEFGVDIRLLIAQLINFVVLVFVLAKFVYKPIIKVLDERRKKIEDGLEFSQKAKSELDNIEQIKAESIKSAEQKTLVILKEAEGSARELKNDILLSAEVEKEKLILAGKELLKEQKRRQEKEFYAEAASAVQSALGIVLGKKEFVKEEQALINEALNEIK</sequence>
<dbReference type="EMBL" id="PFAY01000020">
    <property type="protein sequence ID" value="PIT93003.1"/>
    <property type="molecule type" value="Genomic_DNA"/>
</dbReference>
<evidence type="ECO:0000256" key="8">
    <source>
        <dbReference type="ARBA" id="ARBA00023065"/>
    </source>
</evidence>
<comment type="subcellular location">
    <subcellularLocation>
        <location evidence="13">Cell membrane</location>
        <topology evidence="13">Single-pass membrane protein</topology>
    </subcellularLocation>
    <subcellularLocation>
        <location evidence="12">Endomembrane system</location>
        <topology evidence="12">Single-pass membrane protein</topology>
    </subcellularLocation>
</comment>
<dbReference type="InterPro" id="IPR002146">
    <property type="entry name" value="ATP_synth_b/b'su_bac/chlpt"/>
</dbReference>
<dbReference type="Pfam" id="PF00430">
    <property type="entry name" value="ATP-synt_B"/>
    <property type="match status" value="1"/>
</dbReference>
<evidence type="ECO:0000256" key="7">
    <source>
        <dbReference type="ARBA" id="ARBA00022989"/>
    </source>
</evidence>
<keyword evidence="10 13" id="KW-0066">ATP synthesis</keyword>
<name>A0A2M6WJR2_9BACT</name>
<keyword evidence="5 13" id="KW-0812">Transmembrane</keyword>
<evidence type="ECO:0000256" key="12">
    <source>
        <dbReference type="ARBA" id="ARBA00037847"/>
    </source>
</evidence>
<keyword evidence="6 13" id="KW-0375">Hydrogen ion transport</keyword>
<dbReference type="PANTHER" id="PTHR33445">
    <property type="entry name" value="ATP SYNTHASE SUBUNIT B', CHLOROPLASTIC"/>
    <property type="match status" value="1"/>
</dbReference>
<evidence type="ECO:0000256" key="1">
    <source>
        <dbReference type="ARBA" id="ARBA00005513"/>
    </source>
</evidence>
<comment type="subunit">
    <text evidence="13">F-type ATPases have 2 components, F(1) - the catalytic core - and F(0) - the membrane proton channel. F(1) has five subunits: alpha(3), beta(3), gamma(1), delta(1), epsilon(1). F(0) has three main subunits: a(1), b(2) and c(10-14). The alpha and beta chains form an alternating ring which encloses part of the gamma chain. F(1) is attached to F(0) by a central stalk formed by the gamma and epsilon chains, while a peripheral stalk is formed by the delta and b chains.</text>
</comment>
<reference evidence="16" key="1">
    <citation type="submission" date="2017-09" db="EMBL/GenBank/DDBJ databases">
        <title>Depth-based differentiation of microbial function through sediment-hosted aquifers and enrichment of novel symbionts in the deep terrestrial subsurface.</title>
        <authorList>
            <person name="Probst A.J."/>
            <person name="Ladd B."/>
            <person name="Jarett J.K."/>
            <person name="Geller-Mcgrath D.E."/>
            <person name="Sieber C.M.K."/>
            <person name="Emerson J.B."/>
            <person name="Anantharaman K."/>
            <person name="Thomas B.C."/>
            <person name="Malmstrom R."/>
            <person name="Stieglmeier M."/>
            <person name="Klingl A."/>
            <person name="Woyke T."/>
            <person name="Ryan C.M."/>
            <person name="Banfield J.F."/>
        </authorList>
    </citation>
    <scope>NUCLEOTIDE SEQUENCE [LARGE SCALE GENOMIC DNA]</scope>
</reference>
<feature type="transmembrane region" description="Helical" evidence="13">
    <location>
        <begin position="12"/>
        <end position="34"/>
    </location>
</feature>
<evidence type="ECO:0000256" key="9">
    <source>
        <dbReference type="ARBA" id="ARBA00023136"/>
    </source>
</evidence>
<evidence type="ECO:0000313" key="16">
    <source>
        <dbReference type="Proteomes" id="UP000229112"/>
    </source>
</evidence>
<evidence type="ECO:0000256" key="13">
    <source>
        <dbReference type="HAMAP-Rule" id="MF_01398"/>
    </source>
</evidence>
<evidence type="ECO:0000313" key="15">
    <source>
        <dbReference type="EMBL" id="PIT93003.1"/>
    </source>
</evidence>
<dbReference type="Proteomes" id="UP000229112">
    <property type="component" value="Unassembled WGS sequence"/>
</dbReference>
<comment type="caution">
    <text evidence="15">The sequence shown here is derived from an EMBL/GenBank/DDBJ whole genome shotgun (WGS) entry which is preliminary data.</text>
</comment>
<evidence type="ECO:0000256" key="11">
    <source>
        <dbReference type="ARBA" id="ARBA00025198"/>
    </source>
</evidence>
<dbReference type="NCBIfam" id="TIGR01144">
    <property type="entry name" value="ATP_synt_b"/>
    <property type="match status" value="1"/>
</dbReference>
<keyword evidence="4 13" id="KW-0138">CF(0)</keyword>
<gene>
    <name evidence="13 15" type="primary">atpF</name>
    <name evidence="15" type="ORF">COU06_02285</name>
</gene>
<keyword evidence="9 13" id="KW-0472">Membrane</keyword>
<keyword evidence="7 13" id="KW-1133">Transmembrane helix</keyword>
<dbReference type="GO" id="GO:0005886">
    <property type="term" value="C:plasma membrane"/>
    <property type="evidence" value="ECO:0007669"/>
    <property type="project" value="UniProtKB-SubCell"/>
</dbReference>
<evidence type="ECO:0000256" key="5">
    <source>
        <dbReference type="ARBA" id="ARBA00022692"/>
    </source>
</evidence>
<organism evidence="15 16">
    <name type="scientific">Candidatus Harrisonbacteria bacterium CG10_big_fil_rev_8_21_14_0_10_38_8</name>
    <dbReference type="NCBI Taxonomy" id="1974582"/>
    <lineage>
        <taxon>Bacteria</taxon>
        <taxon>Candidatus Harrisoniibacteriota</taxon>
    </lineage>
</organism>
<accession>A0A2M6WJR2</accession>
<dbReference type="GO" id="GO:0046933">
    <property type="term" value="F:proton-transporting ATP synthase activity, rotational mechanism"/>
    <property type="evidence" value="ECO:0007669"/>
    <property type="project" value="UniProtKB-UniRule"/>
</dbReference>
<proteinExistence type="inferred from homology"/>
<dbReference type="HAMAP" id="MF_01398">
    <property type="entry name" value="ATP_synth_b_bprime"/>
    <property type="match status" value="1"/>
</dbReference>
<comment type="function">
    <text evidence="11 13">F(1)F(0) ATP synthase produces ATP from ADP in the presence of a proton or sodium gradient. F-type ATPases consist of two structural domains, F(1) containing the extramembraneous catalytic core and F(0) containing the membrane proton channel, linked together by a central stalk and a peripheral stalk. During catalysis, ATP synthesis in the catalytic domain of F(1) is coupled via a rotary mechanism of the central stalk subunits to proton translocation.</text>
</comment>
<evidence type="ECO:0000256" key="3">
    <source>
        <dbReference type="ARBA" id="ARBA00022475"/>
    </source>
</evidence>
<evidence type="ECO:0000256" key="6">
    <source>
        <dbReference type="ARBA" id="ARBA00022781"/>
    </source>
</evidence>
<comment type="function">
    <text evidence="13">Component of the F(0) channel, it forms part of the peripheral stalk, linking F(1) to F(0).</text>
</comment>
<dbReference type="AlphaFoldDB" id="A0A2M6WJR2"/>
<dbReference type="PANTHER" id="PTHR33445:SF1">
    <property type="entry name" value="ATP SYNTHASE SUBUNIT B"/>
    <property type="match status" value="1"/>
</dbReference>
<keyword evidence="2 13" id="KW-0813">Transport</keyword>
<evidence type="ECO:0000256" key="4">
    <source>
        <dbReference type="ARBA" id="ARBA00022547"/>
    </source>
</evidence>
<dbReference type="InterPro" id="IPR050059">
    <property type="entry name" value="ATP_synthase_B_chain"/>
</dbReference>